<reference evidence="1" key="1">
    <citation type="submission" date="2023-04" db="EMBL/GenBank/DDBJ databases">
        <title>Phytophthora fragariaefolia NBRC 109709.</title>
        <authorList>
            <person name="Ichikawa N."/>
            <person name="Sato H."/>
            <person name="Tonouchi N."/>
        </authorList>
    </citation>
    <scope>NUCLEOTIDE SEQUENCE</scope>
    <source>
        <strain evidence="1">NBRC 109709</strain>
    </source>
</reference>
<dbReference type="AlphaFoldDB" id="A0A9W6UAE0"/>
<protein>
    <submittedName>
        <fullName evidence="1">Unnamed protein product</fullName>
    </submittedName>
</protein>
<dbReference type="EMBL" id="BSXT01000525">
    <property type="protein sequence ID" value="GMF29335.1"/>
    <property type="molecule type" value="Genomic_DNA"/>
</dbReference>
<evidence type="ECO:0000313" key="2">
    <source>
        <dbReference type="Proteomes" id="UP001165121"/>
    </source>
</evidence>
<keyword evidence="2" id="KW-1185">Reference proteome</keyword>
<gene>
    <name evidence="1" type="ORF">Pfra01_000626400</name>
</gene>
<dbReference type="OrthoDB" id="10601344at2759"/>
<comment type="caution">
    <text evidence="1">The sequence shown here is derived from an EMBL/GenBank/DDBJ whole genome shotgun (WGS) entry which is preliminary data.</text>
</comment>
<dbReference type="Proteomes" id="UP001165121">
    <property type="component" value="Unassembled WGS sequence"/>
</dbReference>
<sequence length="257" mass="29510">MMVSADEVRILATWWLLSSGFPYTVLQNNELLIMLRRLSNQLKLVAPAGDTVYSFAEAELAIFTQWVSRILESELTKALQLPFDEVLNDLWTNASKINVIGVTAFFIDSYSRLVRYLCYTRNVCDYFTSTDQIDCLMHLVSLCFLYTLAINENTRNDGQLVVTPGGELRDGLRVFEKLHNLASFFNYPLRLAKLKKIKEFYNLPQSTLKLTQKRQLGMRSRLCVAEFSTTTPSNSTSIHHRRTGKLFEPTLRRKTGC</sequence>
<name>A0A9W6UAE0_9STRA</name>
<organism evidence="1 2">
    <name type="scientific">Phytophthora fragariaefolia</name>
    <dbReference type="NCBI Taxonomy" id="1490495"/>
    <lineage>
        <taxon>Eukaryota</taxon>
        <taxon>Sar</taxon>
        <taxon>Stramenopiles</taxon>
        <taxon>Oomycota</taxon>
        <taxon>Peronosporomycetes</taxon>
        <taxon>Peronosporales</taxon>
        <taxon>Peronosporaceae</taxon>
        <taxon>Phytophthora</taxon>
    </lineage>
</organism>
<accession>A0A9W6UAE0</accession>
<evidence type="ECO:0000313" key="1">
    <source>
        <dbReference type="EMBL" id="GMF29335.1"/>
    </source>
</evidence>
<proteinExistence type="predicted"/>